<reference evidence="2 3" key="1">
    <citation type="journal article" date="2015" name="Nature">
        <title>rRNA introns, odd ribosomes, and small enigmatic genomes across a large radiation of phyla.</title>
        <authorList>
            <person name="Brown C.T."/>
            <person name="Hug L.A."/>
            <person name="Thomas B.C."/>
            <person name="Sharon I."/>
            <person name="Castelle C.J."/>
            <person name="Singh A."/>
            <person name="Wilkins M.J."/>
            <person name="Williams K.H."/>
            <person name="Banfield J.F."/>
        </authorList>
    </citation>
    <scope>NUCLEOTIDE SEQUENCE [LARGE SCALE GENOMIC DNA]</scope>
</reference>
<name>A0A0G0ZH70_9BACT</name>
<dbReference type="AlphaFoldDB" id="A0A0G0ZH70"/>
<sequence length="345" mass="39752">MRDIRSNSMNERKQVYLIGHVSQDLIDGSNIPVMGGAVAYMARVFKIMGWDARIITKLPSNHQFLKELNDLGIIVHNLPISDDNKKVSMTTFEINNWGEERDIFLRDKQEDISVDEIRKFSANISRDALIVVAPVMDEVDINILPFLRSEGLYSVLCPQGVFRRTRENGLIYHQRYSDLAWILNYANMAIFSREDMDFYDRESQDKYIKELARIKPVFVTDGSNGSEFFYQDERITVRALSLKEGERRKFIGAGDVFAAALLHSMMRGKPLVLDMEFASAYTTQKIGINNGKEGISGLPTIEEFEDFVRNDQERIVDYAMLLLPYVLGREAHYEPSDFSFRRIET</sequence>
<dbReference type="Pfam" id="PF00294">
    <property type="entry name" value="PfkB"/>
    <property type="match status" value="1"/>
</dbReference>
<dbReference type="InterPro" id="IPR029056">
    <property type="entry name" value="Ribokinase-like"/>
</dbReference>
<evidence type="ECO:0000313" key="2">
    <source>
        <dbReference type="EMBL" id="KKS48029.1"/>
    </source>
</evidence>
<evidence type="ECO:0000313" key="3">
    <source>
        <dbReference type="Proteomes" id="UP000034320"/>
    </source>
</evidence>
<proteinExistence type="predicted"/>
<dbReference type="EMBL" id="LCDD01000001">
    <property type="protein sequence ID" value="KKS48029.1"/>
    <property type="molecule type" value="Genomic_DNA"/>
</dbReference>
<gene>
    <name evidence="2" type="ORF">UV09_C0001G0061</name>
</gene>
<protein>
    <recommendedName>
        <fullName evidence="1">Carbohydrate kinase PfkB domain-containing protein</fullName>
    </recommendedName>
</protein>
<feature type="domain" description="Carbohydrate kinase PfkB" evidence="1">
    <location>
        <begin position="34"/>
        <end position="281"/>
    </location>
</feature>
<dbReference type="Gene3D" id="3.40.1190.20">
    <property type="match status" value="1"/>
</dbReference>
<evidence type="ECO:0000259" key="1">
    <source>
        <dbReference type="Pfam" id="PF00294"/>
    </source>
</evidence>
<accession>A0A0G0ZH70</accession>
<organism evidence="2 3">
    <name type="scientific">Candidatus Gottesmanbacteria bacterium GW2011_GWA2_42_18</name>
    <dbReference type="NCBI Taxonomy" id="1618442"/>
    <lineage>
        <taxon>Bacteria</taxon>
        <taxon>Candidatus Gottesmaniibacteriota</taxon>
    </lineage>
</organism>
<dbReference type="Proteomes" id="UP000034320">
    <property type="component" value="Unassembled WGS sequence"/>
</dbReference>
<comment type="caution">
    <text evidence="2">The sequence shown here is derived from an EMBL/GenBank/DDBJ whole genome shotgun (WGS) entry which is preliminary data.</text>
</comment>
<dbReference type="SUPFAM" id="SSF53613">
    <property type="entry name" value="Ribokinase-like"/>
    <property type="match status" value="1"/>
</dbReference>
<dbReference type="InterPro" id="IPR011611">
    <property type="entry name" value="PfkB_dom"/>
</dbReference>